<dbReference type="EMBL" id="CAKMRJ010001112">
    <property type="protein sequence ID" value="CAH1421559.1"/>
    <property type="molecule type" value="Genomic_DNA"/>
</dbReference>
<sequence length="249" mass="28203">MLLKFKKSLLPLVWNALFTFLFCFFSKRITGSDNANKLFPTLLYALYSGENIDLGQILWVQFSQSISSSTKNSEISCAIFWSIVVRNACDHFKVPIMADAQMATFPVLNTTTFVLLTTKDFHYIGAIPEVLLKEVPSENEVISIYRKIRQQGPRPFSPTMQDDLESTIAPRRTSGKRKGKVVKEVVSHNPYKKQKKKKKKQISVVDEDVKLTTGNNRNNDIVMFDDTTKSSDANDQMNTTVPIATTIHV</sequence>
<name>A0AAU9M610_9ASTR</name>
<evidence type="ECO:0000313" key="2">
    <source>
        <dbReference type="Proteomes" id="UP001157418"/>
    </source>
</evidence>
<organism evidence="1 2">
    <name type="scientific">Lactuca virosa</name>
    <dbReference type="NCBI Taxonomy" id="75947"/>
    <lineage>
        <taxon>Eukaryota</taxon>
        <taxon>Viridiplantae</taxon>
        <taxon>Streptophyta</taxon>
        <taxon>Embryophyta</taxon>
        <taxon>Tracheophyta</taxon>
        <taxon>Spermatophyta</taxon>
        <taxon>Magnoliopsida</taxon>
        <taxon>eudicotyledons</taxon>
        <taxon>Gunneridae</taxon>
        <taxon>Pentapetalae</taxon>
        <taxon>asterids</taxon>
        <taxon>campanulids</taxon>
        <taxon>Asterales</taxon>
        <taxon>Asteraceae</taxon>
        <taxon>Cichorioideae</taxon>
        <taxon>Cichorieae</taxon>
        <taxon>Lactucinae</taxon>
        <taxon>Lactuca</taxon>
    </lineage>
</organism>
<accession>A0AAU9M610</accession>
<evidence type="ECO:0000313" key="1">
    <source>
        <dbReference type="EMBL" id="CAH1421559.1"/>
    </source>
</evidence>
<dbReference type="Proteomes" id="UP001157418">
    <property type="component" value="Unassembled WGS sequence"/>
</dbReference>
<gene>
    <name evidence="1" type="ORF">LVIROSA_LOCUS8953</name>
</gene>
<dbReference type="AlphaFoldDB" id="A0AAU9M610"/>
<protein>
    <submittedName>
        <fullName evidence="1">Uncharacterized protein</fullName>
    </submittedName>
</protein>
<reference evidence="1 2" key="1">
    <citation type="submission" date="2022-01" db="EMBL/GenBank/DDBJ databases">
        <authorList>
            <person name="Xiong W."/>
            <person name="Schranz E."/>
        </authorList>
    </citation>
    <scope>NUCLEOTIDE SEQUENCE [LARGE SCALE GENOMIC DNA]</scope>
</reference>
<keyword evidence="2" id="KW-1185">Reference proteome</keyword>
<proteinExistence type="predicted"/>
<comment type="caution">
    <text evidence="1">The sequence shown here is derived from an EMBL/GenBank/DDBJ whole genome shotgun (WGS) entry which is preliminary data.</text>
</comment>